<gene>
    <name evidence="1" type="ORF">NTEN_LOCUS12421</name>
</gene>
<dbReference type="EMBL" id="CADCXU010018593">
    <property type="protein sequence ID" value="CAB0007011.1"/>
    <property type="molecule type" value="Genomic_DNA"/>
</dbReference>
<reference evidence="1 2" key="1">
    <citation type="submission" date="2020-02" db="EMBL/GenBank/DDBJ databases">
        <authorList>
            <person name="Ferguson B K."/>
        </authorList>
    </citation>
    <scope>NUCLEOTIDE SEQUENCE [LARGE SCALE GENOMIC DNA]</scope>
</reference>
<name>A0A6H5GS39_9HEMI</name>
<sequence length="174" mass="19746">MDLDTSSRSKYIRLPHGEKNGHGNVAWKRQYNSLGSTPTPPRPITATHSLNVDEWCLYSEILILNSSFPQNELLRQSGNDVMHPRNPLSVGVPIQLHSSCTTYSLRMALILLIQLCASEYLKSIINISIFGLSWLILALHATRFDDLRSCATASVMTERLTSFQDRARFTRWIQ</sequence>
<proteinExistence type="predicted"/>
<dbReference type="Proteomes" id="UP000479000">
    <property type="component" value="Unassembled WGS sequence"/>
</dbReference>
<protein>
    <submittedName>
        <fullName evidence="1">Uncharacterized protein</fullName>
    </submittedName>
</protein>
<keyword evidence="2" id="KW-1185">Reference proteome</keyword>
<evidence type="ECO:0000313" key="1">
    <source>
        <dbReference type="EMBL" id="CAB0007011.1"/>
    </source>
</evidence>
<accession>A0A6H5GS39</accession>
<organism evidence="1 2">
    <name type="scientific">Nesidiocoris tenuis</name>
    <dbReference type="NCBI Taxonomy" id="355587"/>
    <lineage>
        <taxon>Eukaryota</taxon>
        <taxon>Metazoa</taxon>
        <taxon>Ecdysozoa</taxon>
        <taxon>Arthropoda</taxon>
        <taxon>Hexapoda</taxon>
        <taxon>Insecta</taxon>
        <taxon>Pterygota</taxon>
        <taxon>Neoptera</taxon>
        <taxon>Paraneoptera</taxon>
        <taxon>Hemiptera</taxon>
        <taxon>Heteroptera</taxon>
        <taxon>Panheteroptera</taxon>
        <taxon>Cimicomorpha</taxon>
        <taxon>Miridae</taxon>
        <taxon>Dicyphina</taxon>
        <taxon>Nesidiocoris</taxon>
    </lineage>
</organism>
<dbReference type="AlphaFoldDB" id="A0A6H5GS39"/>
<evidence type="ECO:0000313" key="2">
    <source>
        <dbReference type="Proteomes" id="UP000479000"/>
    </source>
</evidence>